<accession>C1F6N6</accession>
<organism evidence="2 3">
    <name type="scientific">Acidobacterium capsulatum (strain ATCC 51196 / DSM 11244 / BCRC 80197 / JCM 7670 / NBRC 15755 / NCIMB 13165 / 161)</name>
    <dbReference type="NCBI Taxonomy" id="240015"/>
    <lineage>
        <taxon>Bacteria</taxon>
        <taxon>Pseudomonadati</taxon>
        <taxon>Acidobacteriota</taxon>
        <taxon>Terriglobia</taxon>
        <taxon>Terriglobales</taxon>
        <taxon>Acidobacteriaceae</taxon>
        <taxon>Acidobacterium</taxon>
    </lineage>
</organism>
<dbReference type="RefSeq" id="WP_015896670.1">
    <property type="nucleotide sequence ID" value="NC_012483.1"/>
</dbReference>
<dbReference type="InParanoid" id="C1F6N6"/>
<keyword evidence="3" id="KW-1185">Reference proteome</keyword>
<protein>
    <submittedName>
        <fullName evidence="2">Conserved domain protein</fullName>
    </submittedName>
</protein>
<dbReference type="Proteomes" id="UP000002207">
    <property type="component" value="Chromosome"/>
</dbReference>
<sequence length="213" mass="24039">MLTDKPQSKTEKVATVDEVSEAIEKLRPEEWAKLYAYAKNRARMMTLYGAVVDARDLVQRAVTELLEQRRTWNPKKVGFVGVVIGAMKSISSNHKEKSQKSGYSVAESQLVSPEEDDDSESSVMDHADSRMNPEQQVISAEGKKDVLRLVGDVYDFFEDDPEARLVMDGWQEGLSGSEIMAALEIDRKGYETIARRIRRKSTARWPKVSSHVS</sequence>
<feature type="region of interest" description="Disordered" evidence="1">
    <location>
        <begin position="95"/>
        <end position="137"/>
    </location>
</feature>
<feature type="compositionally biased region" description="Polar residues" evidence="1">
    <location>
        <begin position="100"/>
        <end position="111"/>
    </location>
</feature>
<dbReference type="AlphaFoldDB" id="C1F6N6"/>
<dbReference type="KEGG" id="aca:ACP_1542"/>
<dbReference type="STRING" id="240015.ACP_1542"/>
<dbReference type="eggNOG" id="COG1595">
    <property type="taxonomic scope" value="Bacteria"/>
</dbReference>
<reference evidence="2 3" key="1">
    <citation type="journal article" date="2009" name="Appl. Environ. Microbiol.">
        <title>Three genomes from the phylum Acidobacteria provide insight into the lifestyles of these microorganisms in soils.</title>
        <authorList>
            <person name="Ward N.L."/>
            <person name="Challacombe J.F."/>
            <person name="Janssen P.H."/>
            <person name="Henrissat B."/>
            <person name="Coutinho P.M."/>
            <person name="Wu M."/>
            <person name="Xie G."/>
            <person name="Haft D.H."/>
            <person name="Sait M."/>
            <person name="Badger J."/>
            <person name="Barabote R.D."/>
            <person name="Bradley B."/>
            <person name="Brettin T.S."/>
            <person name="Brinkac L.M."/>
            <person name="Bruce D."/>
            <person name="Creasy T."/>
            <person name="Daugherty S.C."/>
            <person name="Davidsen T.M."/>
            <person name="DeBoy R.T."/>
            <person name="Detter J.C."/>
            <person name="Dodson R.J."/>
            <person name="Durkin A.S."/>
            <person name="Ganapathy A."/>
            <person name="Gwinn-Giglio M."/>
            <person name="Han C.S."/>
            <person name="Khouri H."/>
            <person name="Kiss H."/>
            <person name="Kothari S.P."/>
            <person name="Madupu R."/>
            <person name="Nelson K.E."/>
            <person name="Nelson W.C."/>
            <person name="Paulsen I."/>
            <person name="Penn K."/>
            <person name="Ren Q."/>
            <person name="Rosovitz M.J."/>
            <person name="Selengut J.D."/>
            <person name="Shrivastava S."/>
            <person name="Sullivan S.A."/>
            <person name="Tapia R."/>
            <person name="Thompson L.S."/>
            <person name="Watkins K.L."/>
            <person name="Yang Q."/>
            <person name="Yu C."/>
            <person name="Zafar N."/>
            <person name="Zhou L."/>
            <person name="Kuske C.R."/>
        </authorList>
    </citation>
    <scope>NUCLEOTIDE SEQUENCE [LARGE SCALE GENOMIC DNA]</scope>
    <source>
        <strain evidence="3">ATCC 51196 / DSM 11244 / BCRC 80197 / JCM 7670 / NBRC 15755 / NCIMB 13165 / 161</strain>
    </source>
</reference>
<evidence type="ECO:0000256" key="1">
    <source>
        <dbReference type="SAM" id="MobiDB-lite"/>
    </source>
</evidence>
<proteinExistence type="predicted"/>
<evidence type="ECO:0000313" key="2">
    <source>
        <dbReference type="EMBL" id="ACO31677.1"/>
    </source>
</evidence>
<dbReference type="HOGENOM" id="CLU_1292126_0_0_0"/>
<evidence type="ECO:0000313" key="3">
    <source>
        <dbReference type="Proteomes" id="UP000002207"/>
    </source>
</evidence>
<dbReference type="EMBL" id="CP001472">
    <property type="protein sequence ID" value="ACO31677.1"/>
    <property type="molecule type" value="Genomic_DNA"/>
</dbReference>
<dbReference type="OrthoDB" id="7553153at2"/>
<gene>
    <name evidence="2" type="ordered locus">ACP_1542</name>
</gene>
<name>C1F6N6_ACIC5</name>